<proteinExistence type="predicted"/>
<dbReference type="InterPro" id="IPR029058">
    <property type="entry name" value="AB_hydrolase_fold"/>
</dbReference>
<reference evidence="3 4" key="1">
    <citation type="submission" date="2017-06" db="EMBL/GenBank/DDBJ databases">
        <title>Draft genome of Pseudomonas nitroreducens DF05.</title>
        <authorList>
            <person name="Iyer R."/>
        </authorList>
    </citation>
    <scope>NUCLEOTIDE SEQUENCE [LARGE SCALE GENOMIC DNA]</scope>
    <source>
        <strain evidence="3 4">DF05</strain>
    </source>
</reference>
<evidence type="ECO:0000256" key="1">
    <source>
        <dbReference type="ARBA" id="ARBA00022801"/>
    </source>
</evidence>
<sequence length="256" mass="27883">MNTYPFDEQKDLLRWQDVCYGASPLIFIHGLGCASSSDYPAVIASDAYCRRRSWLVDLPGAGFSDKPEATLYGTTAQAQTLENWILSTGILRCGLFGHSAGAFIALKLAAAMPTKVNKLILCQPGLTEYGVSLLESITSMSESEFVAIGFSQVLERLKEDGDNEIWLGSFQVCSPQAIYQWAGAALADYDAGAWIEALKALRTPKKAVILSDNTPLNDIRRYHQAGCRVEIVAHSGHMIAYDNPDGLAQAISHVAY</sequence>
<dbReference type="Pfam" id="PF12697">
    <property type="entry name" value="Abhydrolase_6"/>
    <property type="match status" value="1"/>
</dbReference>
<dbReference type="Proteomes" id="UP000198145">
    <property type="component" value="Unassembled WGS sequence"/>
</dbReference>
<dbReference type="PANTHER" id="PTHR43798">
    <property type="entry name" value="MONOACYLGLYCEROL LIPASE"/>
    <property type="match status" value="1"/>
</dbReference>
<dbReference type="PANTHER" id="PTHR43798:SF31">
    <property type="entry name" value="AB HYDROLASE SUPERFAMILY PROTEIN YCLE"/>
    <property type="match status" value="1"/>
</dbReference>
<protein>
    <submittedName>
        <fullName evidence="3">Alpha/beta hydrolase</fullName>
    </submittedName>
</protein>
<evidence type="ECO:0000259" key="2">
    <source>
        <dbReference type="Pfam" id="PF12697"/>
    </source>
</evidence>
<name>A0A246F871_PSENT</name>
<evidence type="ECO:0000313" key="3">
    <source>
        <dbReference type="EMBL" id="OWP49824.1"/>
    </source>
</evidence>
<dbReference type="SUPFAM" id="SSF53474">
    <property type="entry name" value="alpha/beta-Hydrolases"/>
    <property type="match status" value="1"/>
</dbReference>
<dbReference type="InterPro" id="IPR050266">
    <property type="entry name" value="AB_hydrolase_sf"/>
</dbReference>
<evidence type="ECO:0000313" key="4">
    <source>
        <dbReference type="Proteomes" id="UP000198145"/>
    </source>
</evidence>
<keyword evidence="1 3" id="KW-0378">Hydrolase</keyword>
<comment type="caution">
    <text evidence="3">The sequence shown here is derived from an EMBL/GenBank/DDBJ whole genome shotgun (WGS) entry which is preliminary data.</text>
</comment>
<dbReference type="RefSeq" id="WP_088418457.1">
    <property type="nucleotide sequence ID" value="NZ_NJBA01000005.1"/>
</dbReference>
<dbReference type="InterPro" id="IPR000073">
    <property type="entry name" value="AB_hydrolase_1"/>
</dbReference>
<dbReference type="Gene3D" id="3.40.50.1820">
    <property type="entry name" value="alpha/beta hydrolase"/>
    <property type="match status" value="1"/>
</dbReference>
<organism evidence="3 4">
    <name type="scientific">Pseudomonas nitroreducens</name>
    <dbReference type="NCBI Taxonomy" id="46680"/>
    <lineage>
        <taxon>Bacteria</taxon>
        <taxon>Pseudomonadati</taxon>
        <taxon>Pseudomonadota</taxon>
        <taxon>Gammaproteobacteria</taxon>
        <taxon>Pseudomonadales</taxon>
        <taxon>Pseudomonadaceae</taxon>
        <taxon>Pseudomonas</taxon>
    </lineage>
</organism>
<feature type="domain" description="AB hydrolase-1" evidence="2">
    <location>
        <begin position="25"/>
        <end position="250"/>
    </location>
</feature>
<gene>
    <name evidence="3" type="ORF">CEG18_15395</name>
</gene>
<accession>A0A246F871</accession>
<dbReference type="AlphaFoldDB" id="A0A246F871"/>
<dbReference type="EMBL" id="NJBA01000005">
    <property type="protein sequence ID" value="OWP49824.1"/>
    <property type="molecule type" value="Genomic_DNA"/>
</dbReference>
<dbReference type="GO" id="GO:0016787">
    <property type="term" value="F:hydrolase activity"/>
    <property type="evidence" value="ECO:0007669"/>
    <property type="project" value="UniProtKB-KW"/>
</dbReference>
<dbReference type="GO" id="GO:0016020">
    <property type="term" value="C:membrane"/>
    <property type="evidence" value="ECO:0007669"/>
    <property type="project" value="TreeGrafter"/>
</dbReference>